<sequence>MLVIKNGRNRGQQKSNKIKKADLNLNTNFIRRTGKSINRIKYPDEKEYIRKKMWNHRQF</sequence>
<evidence type="ECO:0000313" key="1">
    <source>
        <dbReference type="EMBL" id="BAM39014.1"/>
    </source>
</evidence>
<evidence type="ECO:0000313" key="2">
    <source>
        <dbReference type="Proteomes" id="UP000003786"/>
    </source>
</evidence>
<dbReference type="AlphaFoldDB" id="J4DNI4"/>
<dbReference type="VEuPathDB" id="PiroplasmaDB:TOT_010000479"/>
<dbReference type="KEGG" id="tot:TOT_010000479"/>
<protein>
    <submittedName>
        <fullName evidence="1">Uncharacterized protein</fullName>
    </submittedName>
</protein>
<keyword evidence="2" id="KW-1185">Reference proteome</keyword>
<reference evidence="1 2" key="1">
    <citation type="journal article" date="2012" name="MBio">
        <title>Comparative genome analysis of three eukaryotic parasites with differing abilities to transform leukocytes reveals key mediators of Theileria-induced leukocyte transformation.</title>
        <authorList>
            <person name="Hayashida K."/>
            <person name="Hara Y."/>
            <person name="Abe T."/>
            <person name="Yamasaki C."/>
            <person name="Toyoda A."/>
            <person name="Kosuge T."/>
            <person name="Suzuki Y."/>
            <person name="Sato Y."/>
            <person name="Kawashima S."/>
            <person name="Katayama T."/>
            <person name="Wakaguri H."/>
            <person name="Inoue N."/>
            <person name="Homma K."/>
            <person name="Tada-Umezaki M."/>
            <person name="Yagi Y."/>
            <person name="Fujii Y."/>
            <person name="Habara T."/>
            <person name="Kanehisa M."/>
            <person name="Watanabe H."/>
            <person name="Ito K."/>
            <person name="Gojobori T."/>
            <person name="Sugawara H."/>
            <person name="Imanishi T."/>
            <person name="Weir W."/>
            <person name="Gardner M."/>
            <person name="Pain A."/>
            <person name="Shiels B."/>
            <person name="Hattori M."/>
            <person name="Nene V."/>
            <person name="Sugimoto C."/>
        </authorList>
    </citation>
    <scope>NUCLEOTIDE SEQUENCE [LARGE SCALE GENOMIC DNA]</scope>
    <source>
        <strain evidence="1 2">Shintoku</strain>
    </source>
</reference>
<gene>
    <name evidence="1" type="ORF">TOT_010000479</name>
</gene>
<organism evidence="1 2">
    <name type="scientific">Theileria orientalis strain Shintoku</name>
    <dbReference type="NCBI Taxonomy" id="869250"/>
    <lineage>
        <taxon>Eukaryota</taxon>
        <taxon>Sar</taxon>
        <taxon>Alveolata</taxon>
        <taxon>Apicomplexa</taxon>
        <taxon>Aconoidasida</taxon>
        <taxon>Piroplasmida</taxon>
        <taxon>Theileriidae</taxon>
        <taxon>Theileria</taxon>
    </lineage>
</organism>
<dbReference type="EMBL" id="AP011946">
    <property type="protein sequence ID" value="BAM39014.1"/>
    <property type="molecule type" value="Genomic_DNA"/>
</dbReference>
<dbReference type="GeneID" id="20713388"/>
<dbReference type="RefSeq" id="XP_009689315.1">
    <property type="nucleotide sequence ID" value="XM_009691020.1"/>
</dbReference>
<accession>J4DNI4</accession>
<name>J4DNI4_THEOR</name>
<dbReference type="Proteomes" id="UP000003786">
    <property type="component" value="Chromosome 1"/>
</dbReference>
<proteinExistence type="predicted"/>